<evidence type="ECO:0000259" key="2">
    <source>
        <dbReference type="Pfam" id="PF00326"/>
    </source>
</evidence>
<dbReference type="GO" id="GO:0006508">
    <property type="term" value="P:proteolysis"/>
    <property type="evidence" value="ECO:0007669"/>
    <property type="project" value="InterPro"/>
</dbReference>
<reference evidence="3 4" key="1">
    <citation type="submission" date="2019-03" db="EMBL/GenBank/DDBJ databases">
        <title>Deep-cultivation of Planctomycetes and their phenomic and genomic characterization uncovers novel biology.</title>
        <authorList>
            <person name="Wiegand S."/>
            <person name="Jogler M."/>
            <person name="Boedeker C."/>
            <person name="Pinto D."/>
            <person name="Vollmers J."/>
            <person name="Rivas-Marin E."/>
            <person name="Kohn T."/>
            <person name="Peeters S.H."/>
            <person name="Heuer A."/>
            <person name="Rast P."/>
            <person name="Oberbeckmann S."/>
            <person name="Bunk B."/>
            <person name="Jeske O."/>
            <person name="Meyerdierks A."/>
            <person name="Storesund J.E."/>
            <person name="Kallscheuer N."/>
            <person name="Luecker S."/>
            <person name="Lage O.M."/>
            <person name="Pohl T."/>
            <person name="Merkel B.J."/>
            <person name="Hornburger P."/>
            <person name="Mueller R.-W."/>
            <person name="Bruemmer F."/>
            <person name="Labrenz M."/>
            <person name="Spormann A.M."/>
            <person name="Op den Camp H."/>
            <person name="Overmann J."/>
            <person name="Amann R."/>
            <person name="Jetten M.S.M."/>
            <person name="Mascher T."/>
            <person name="Medema M.H."/>
            <person name="Devos D.P."/>
            <person name="Kaster A.-K."/>
            <person name="Ovreas L."/>
            <person name="Rohde M."/>
            <person name="Galperin M.Y."/>
            <person name="Jogler C."/>
        </authorList>
    </citation>
    <scope>NUCLEOTIDE SEQUENCE [LARGE SCALE GENOMIC DNA]</scope>
    <source>
        <strain evidence="3 4">Enr10</strain>
    </source>
</reference>
<protein>
    <submittedName>
        <fullName evidence="3">Acetyl xylan esterase (AXE1)</fullName>
    </submittedName>
</protein>
<gene>
    <name evidence="3" type="ORF">Enr10x_51430</name>
</gene>
<dbReference type="GO" id="GO:0008236">
    <property type="term" value="F:serine-type peptidase activity"/>
    <property type="evidence" value="ECO:0007669"/>
    <property type="project" value="InterPro"/>
</dbReference>
<organism evidence="3 4">
    <name type="scientific">Gimesia panareensis</name>
    <dbReference type="NCBI Taxonomy" id="2527978"/>
    <lineage>
        <taxon>Bacteria</taxon>
        <taxon>Pseudomonadati</taxon>
        <taxon>Planctomycetota</taxon>
        <taxon>Planctomycetia</taxon>
        <taxon>Planctomycetales</taxon>
        <taxon>Planctomycetaceae</taxon>
        <taxon>Gimesia</taxon>
    </lineage>
</organism>
<feature type="domain" description="Peptidase S9 prolyl oligopeptidase catalytic" evidence="2">
    <location>
        <begin position="233"/>
        <end position="349"/>
    </location>
</feature>
<dbReference type="AlphaFoldDB" id="A0A517QDX6"/>
<evidence type="ECO:0000313" key="4">
    <source>
        <dbReference type="Proteomes" id="UP000315647"/>
    </source>
</evidence>
<dbReference type="PANTHER" id="PTHR22946:SF8">
    <property type="entry name" value="ACETYL XYLAN ESTERASE DOMAIN-CONTAINING PROTEIN"/>
    <property type="match status" value="1"/>
</dbReference>
<keyword evidence="4" id="KW-1185">Reference proteome</keyword>
<feature type="chain" id="PRO_5021937076" evidence="1">
    <location>
        <begin position="24"/>
        <end position="702"/>
    </location>
</feature>
<accession>A0A517QDX6</accession>
<sequence length="702" mass="77934" precursor="true">MMKCLLSLFAFTATLHAALLVHAAEDLTVLPPPTDEASESGLVYQALQKRAHEAFAKRKEVYENIKTAEDCEAYQKRMKDFFRTQIGGFPERTPLNPRVIGKLKGDGFRVENVIYESWPGHHVTANLYLPTTPPPYPGVLVPCGHSHNGKAADGYQRACMLLAKNGMAALCYDPIGQGERYQVLSDQPNEFFKGGSRYRPPHPQVQYYCTAEHTLMTVSAIPLGSNSARYRIWDGMRSIDYLISRPEIDGSRIGCTGNSGGGTLTSYIMALDERVQAAAPVCYSTMYRYLIDFNGPQDGEQNIFGQLAYGMDIADYTLMRAPKPTLICAGTHDSTFKIDGTWELFREAKRFYTRMGYAERVDIIEADAPHGFTIKLREGSARWMNRWLMHKENAIFEGDLPVFTDEELQCSQSGQILLDAGERSLFEINDSLNQQLAKERAELWSSGDLGTLRDQVREVSGIKRLAAIPRPESKVVGSIERPGYKITKLILTPDHGVPLPALLFEPETPSGKRTLYLHGEGKQVDAAPGGAIEKRVKQGETVLAVDIRAIGETSRKNNRKIGWSHGLLGPNYHEWAVAYLLGESMVKLRAEDILVATRFLSEYQSKGKPQKVELVAIGETAIPALHAAALEPDLFSEVKLSEMIPSWGEVVKTPETQNQLINTVHGSLKVYDLPNLITLTGKDRVQVSHPADVKAGLATRKP</sequence>
<dbReference type="InterPro" id="IPR050261">
    <property type="entry name" value="FrsA_esterase"/>
</dbReference>
<dbReference type="Proteomes" id="UP000315647">
    <property type="component" value="Chromosome"/>
</dbReference>
<name>A0A517QDX6_9PLAN</name>
<keyword evidence="1" id="KW-0732">Signal</keyword>
<evidence type="ECO:0000313" key="3">
    <source>
        <dbReference type="EMBL" id="QDT29787.1"/>
    </source>
</evidence>
<dbReference type="InterPro" id="IPR029058">
    <property type="entry name" value="AB_hydrolase_fold"/>
</dbReference>
<dbReference type="EMBL" id="CP037421">
    <property type="protein sequence ID" value="QDT29787.1"/>
    <property type="molecule type" value="Genomic_DNA"/>
</dbReference>
<dbReference type="Pfam" id="PF00326">
    <property type="entry name" value="Peptidase_S9"/>
    <property type="match status" value="1"/>
</dbReference>
<dbReference type="SUPFAM" id="SSF53474">
    <property type="entry name" value="alpha/beta-Hydrolases"/>
    <property type="match status" value="2"/>
</dbReference>
<dbReference type="RefSeq" id="WP_145451726.1">
    <property type="nucleotide sequence ID" value="NZ_CP037421.1"/>
</dbReference>
<dbReference type="PANTHER" id="PTHR22946">
    <property type="entry name" value="DIENELACTONE HYDROLASE DOMAIN-CONTAINING PROTEIN-RELATED"/>
    <property type="match status" value="1"/>
</dbReference>
<dbReference type="InterPro" id="IPR001375">
    <property type="entry name" value="Peptidase_S9_cat"/>
</dbReference>
<evidence type="ECO:0000256" key="1">
    <source>
        <dbReference type="SAM" id="SignalP"/>
    </source>
</evidence>
<proteinExistence type="predicted"/>
<feature type="signal peptide" evidence="1">
    <location>
        <begin position="1"/>
        <end position="23"/>
    </location>
</feature>
<dbReference type="Gene3D" id="3.40.50.1820">
    <property type="entry name" value="alpha/beta hydrolase"/>
    <property type="match status" value="2"/>
</dbReference>